<evidence type="ECO:0000259" key="2">
    <source>
        <dbReference type="Pfam" id="PF00171"/>
    </source>
</evidence>
<sequence>MKGLMYINGAWTEAISGARKEVRNPATGEPAGSVPIGSREDLAAAIDAAHAAFKSWSKTTAMERAVPLYRAYEKLAARADDIARMMTAEQGKPLAESRGEVMLAAEYLRWYSEEAKRIYGETIPASAQGKRIMVVRQPIGVVGAITPWNFPVSMLTRKLGPALAAGCTVVLKPADYTPLSAVALFQALEEAGFPPGVVNLVTAKGRDVGAEFLENPKVKKITFTGSTEVGKQLIEGSAKHVKRVSMELGGHAPFLVFEDADLDKAAEACIASKFRNAGQTCICANRIFVQESVMDAFAEKFAAKARQLKIGNGLEPGVEVGPLIDWNALEKVEEQVRDALSKGAELASGGRRYEGEGLKGAFYEPTVLSRVDSSMVICYEETFGPVAPLISFSTEEEAVAKANDTEYGLASYVFTRNLGRAFRVSEQLEYGIVGVNDALPTVVQAPFGGWKESGTGREGGHHGLDSYLEIKYISIDLND</sequence>
<keyword evidence="1 3" id="KW-0560">Oxidoreductase</keyword>
<dbReference type="InterPro" id="IPR016160">
    <property type="entry name" value="Ald_DH_CS_CYS"/>
</dbReference>
<comment type="caution">
    <text evidence="3">The sequence shown here is derived from an EMBL/GenBank/DDBJ whole genome shotgun (WGS) entry which is preliminary data.</text>
</comment>
<dbReference type="CDD" id="cd07103">
    <property type="entry name" value="ALDH_F5_SSADH_GabD"/>
    <property type="match status" value="1"/>
</dbReference>
<dbReference type="RefSeq" id="WP_378092882.1">
    <property type="nucleotide sequence ID" value="NZ_JBHSEP010000002.1"/>
</dbReference>
<dbReference type="PANTHER" id="PTHR43353">
    <property type="entry name" value="SUCCINATE-SEMIALDEHYDE DEHYDROGENASE, MITOCHONDRIAL"/>
    <property type="match status" value="1"/>
</dbReference>
<evidence type="ECO:0000313" key="3">
    <source>
        <dbReference type="EMBL" id="MFC4597561.1"/>
    </source>
</evidence>
<reference evidence="4" key="1">
    <citation type="journal article" date="2019" name="Int. J. Syst. Evol. Microbiol.">
        <title>The Global Catalogue of Microorganisms (GCM) 10K type strain sequencing project: providing services to taxonomists for standard genome sequencing and annotation.</title>
        <authorList>
            <consortium name="The Broad Institute Genomics Platform"/>
            <consortium name="The Broad Institute Genome Sequencing Center for Infectious Disease"/>
            <person name="Wu L."/>
            <person name="Ma J."/>
        </authorList>
    </citation>
    <scope>NUCLEOTIDE SEQUENCE [LARGE SCALE GENOMIC DNA]</scope>
    <source>
        <strain evidence="4">CCUG 49571</strain>
    </source>
</reference>
<accession>A0ABV9F710</accession>
<gene>
    <name evidence="3" type="ORF">ACFO3S_04875</name>
</gene>
<dbReference type="InterPro" id="IPR016162">
    <property type="entry name" value="Ald_DH_N"/>
</dbReference>
<name>A0ABV9F710_9BACL</name>
<dbReference type="SUPFAM" id="SSF53720">
    <property type="entry name" value="ALDH-like"/>
    <property type="match status" value="1"/>
</dbReference>
<dbReference type="InterPro" id="IPR016161">
    <property type="entry name" value="Ald_DH/histidinol_DH"/>
</dbReference>
<dbReference type="PANTHER" id="PTHR43353:SF5">
    <property type="entry name" value="SUCCINATE-SEMIALDEHYDE DEHYDROGENASE, MITOCHONDRIAL"/>
    <property type="match status" value="1"/>
</dbReference>
<evidence type="ECO:0000256" key="1">
    <source>
        <dbReference type="ARBA" id="ARBA00023002"/>
    </source>
</evidence>
<dbReference type="GO" id="GO:0016491">
    <property type="term" value="F:oxidoreductase activity"/>
    <property type="evidence" value="ECO:0007669"/>
    <property type="project" value="UniProtKB-KW"/>
</dbReference>
<evidence type="ECO:0000313" key="4">
    <source>
        <dbReference type="Proteomes" id="UP001596028"/>
    </source>
</evidence>
<dbReference type="Gene3D" id="3.40.309.10">
    <property type="entry name" value="Aldehyde Dehydrogenase, Chain A, domain 2"/>
    <property type="match status" value="1"/>
</dbReference>
<dbReference type="EMBL" id="JBHSEP010000002">
    <property type="protein sequence ID" value="MFC4597561.1"/>
    <property type="molecule type" value="Genomic_DNA"/>
</dbReference>
<dbReference type="Proteomes" id="UP001596028">
    <property type="component" value="Unassembled WGS sequence"/>
</dbReference>
<feature type="domain" description="Aldehyde dehydrogenase" evidence="2">
    <location>
        <begin position="11"/>
        <end position="473"/>
    </location>
</feature>
<dbReference type="InterPro" id="IPR015590">
    <property type="entry name" value="Aldehyde_DH_dom"/>
</dbReference>
<organism evidence="3 4">
    <name type="scientific">Cohnella hongkongensis</name>
    <dbReference type="NCBI Taxonomy" id="178337"/>
    <lineage>
        <taxon>Bacteria</taxon>
        <taxon>Bacillati</taxon>
        <taxon>Bacillota</taxon>
        <taxon>Bacilli</taxon>
        <taxon>Bacillales</taxon>
        <taxon>Paenibacillaceae</taxon>
        <taxon>Cohnella</taxon>
    </lineage>
</organism>
<dbReference type="InterPro" id="IPR016163">
    <property type="entry name" value="Ald_DH_C"/>
</dbReference>
<dbReference type="EC" id="1.2.1.-" evidence="3"/>
<dbReference type="PROSITE" id="PS00070">
    <property type="entry name" value="ALDEHYDE_DEHYDR_CYS"/>
    <property type="match status" value="1"/>
</dbReference>
<dbReference type="InterPro" id="IPR050740">
    <property type="entry name" value="Aldehyde_DH_Superfamily"/>
</dbReference>
<protein>
    <submittedName>
        <fullName evidence="3">NAD-dependent succinate-semialdehyde dehydrogenase</fullName>
        <ecNumber evidence="3">1.2.1.-</ecNumber>
    </submittedName>
</protein>
<keyword evidence="4" id="KW-1185">Reference proteome</keyword>
<dbReference type="Pfam" id="PF00171">
    <property type="entry name" value="Aldedh"/>
    <property type="match status" value="1"/>
</dbReference>
<dbReference type="Gene3D" id="3.40.605.10">
    <property type="entry name" value="Aldehyde Dehydrogenase, Chain A, domain 1"/>
    <property type="match status" value="1"/>
</dbReference>
<proteinExistence type="predicted"/>